<proteinExistence type="predicted"/>
<protein>
    <submittedName>
        <fullName evidence="4">Molybdopterin-binding protein</fullName>
    </submittedName>
</protein>
<evidence type="ECO:0000313" key="4">
    <source>
        <dbReference type="EMBL" id="RZQ64298.1"/>
    </source>
</evidence>
<dbReference type="GO" id="GO:0006790">
    <property type="term" value="P:sulfur compound metabolic process"/>
    <property type="evidence" value="ECO:0007669"/>
    <property type="project" value="TreeGrafter"/>
</dbReference>
<keyword evidence="1" id="KW-0472">Membrane</keyword>
<evidence type="ECO:0000259" key="3">
    <source>
        <dbReference type="Pfam" id="PF00174"/>
    </source>
</evidence>
<dbReference type="EMBL" id="SFCC01000004">
    <property type="protein sequence ID" value="RZQ64298.1"/>
    <property type="molecule type" value="Genomic_DNA"/>
</dbReference>
<dbReference type="Gene3D" id="3.90.420.10">
    <property type="entry name" value="Oxidoreductase, molybdopterin-binding domain"/>
    <property type="match status" value="1"/>
</dbReference>
<dbReference type="SUPFAM" id="SSF56524">
    <property type="entry name" value="Oxidoreductase molybdopterin-binding domain"/>
    <property type="match status" value="1"/>
</dbReference>
<keyword evidence="5" id="KW-1185">Reference proteome</keyword>
<keyword evidence="1" id="KW-1133">Transmembrane helix</keyword>
<dbReference type="PANTHER" id="PTHR19372">
    <property type="entry name" value="SULFITE REDUCTASE"/>
    <property type="match status" value="1"/>
</dbReference>
<sequence>MNDRKAAALAGVLSVAAAIAAGHLAAGFLGGATSPPVAVGNWVVDLSPHWLTEFAKETFYLYDKLALGVGMAVVITVLAAVAGLVSRRTPTPGVVIILAFGALGVAAVFRQPEAGQLGVLAPLVSVVVGVLVFRWLHRLAAERAEAGFDGLSRRRFLRGAAGVAAGAGVAGLAGQLVGAGANAESSRAAVGPLVPARPAPPIPADADFAKLGTPTFLTRNQDFYKIDTALVLPQVPAEDWQLRIHGLVERELTFSYADIRNRPLVERPVTLCCVSNEVGGDLISTANFVGVELRDLLNEAGVRPEAEQLFSTSADGWTCGTPVATLLEPDRGALLALGMNGEPLPIRNGFPARLVVPGLYGYVSATKWVTDLELTTWDARRPYWLDRGWAQRAPVKTQSRIDSPRGFDRVPAGTVRVSGIAWAQHTGVDKVEVRVGTGPWQPATLSAEVSRDTWRMWWTELRVPVGTHQISCRATDRSGYTQTGERADTVPDGATGWHSVTVTAA</sequence>
<keyword evidence="1" id="KW-0812">Transmembrane</keyword>
<dbReference type="Pfam" id="PF00174">
    <property type="entry name" value="Oxidored_molyb"/>
    <property type="match status" value="1"/>
</dbReference>
<feature type="transmembrane region" description="Helical" evidence="1">
    <location>
        <begin position="156"/>
        <end position="177"/>
    </location>
</feature>
<dbReference type="PANTHER" id="PTHR19372:SF7">
    <property type="entry name" value="SULFITE OXIDASE, MITOCHONDRIAL"/>
    <property type="match status" value="1"/>
</dbReference>
<accession>A0A4Q7JB48</accession>
<evidence type="ECO:0000256" key="2">
    <source>
        <dbReference type="SAM" id="SignalP"/>
    </source>
</evidence>
<comment type="caution">
    <text evidence="4">The sequence shown here is derived from an EMBL/GenBank/DDBJ whole genome shotgun (WGS) entry which is preliminary data.</text>
</comment>
<dbReference type="InterPro" id="IPR000572">
    <property type="entry name" value="OxRdtase_Mopterin-bd_dom"/>
</dbReference>
<dbReference type="AlphaFoldDB" id="A0A4Q7JB48"/>
<feature type="domain" description="Oxidoreductase molybdopterin-binding" evidence="3">
    <location>
        <begin position="232"/>
        <end position="380"/>
    </location>
</feature>
<feature type="transmembrane region" description="Helical" evidence="1">
    <location>
        <begin position="92"/>
        <end position="109"/>
    </location>
</feature>
<dbReference type="SUPFAM" id="SSF81296">
    <property type="entry name" value="E set domains"/>
    <property type="match status" value="1"/>
</dbReference>
<dbReference type="GO" id="GO:0020037">
    <property type="term" value="F:heme binding"/>
    <property type="evidence" value="ECO:0007669"/>
    <property type="project" value="TreeGrafter"/>
</dbReference>
<reference evidence="4 5" key="1">
    <citation type="submission" date="2019-02" db="EMBL/GenBank/DDBJ databases">
        <title>Draft genome sequence of Amycolatopsis sp. 8-3EHSu isolated from roots of Suaeda maritima.</title>
        <authorList>
            <person name="Duangmal K."/>
            <person name="Chantavorakit T."/>
        </authorList>
    </citation>
    <scope>NUCLEOTIDE SEQUENCE [LARGE SCALE GENOMIC DNA]</scope>
    <source>
        <strain evidence="4 5">8-3EHSu</strain>
    </source>
</reference>
<name>A0A4Q7JB48_9PSEU</name>
<evidence type="ECO:0000256" key="1">
    <source>
        <dbReference type="SAM" id="Phobius"/>
    </source>
</evidence>
<feature type="chain" id="PRO_5038665224" evidence="2">
    <location>
        <begin position="21"/>
        <end position="505"/>
    </location>
</feature>
<dbReference type="GO" id="GO:0043546">
    <property type="term" value="F:molybdopterin cofactor binding"/>
    <property type="evidence" value="ECO:0007669"/>
    <property type="project" value="TreeGrafter"/>
</dbReference>
<dbReference type="Proteomes" id="UP000292003">
    <property type="component" value="Unassembled WGS sequence"/>
</dbReference>
<keyword evidence="2" id="KW-0732">Signal</keyword>
<dbReference type="Gene3D" id="2.60.40.650">
    <property type="match status" value="1"/>
</dbReference>
<dbReference type="InterPro" id="IPR014756">
    <property type="entry name" value="Ig_E-set"/>
</dbReference>
<feature type="transmembrane region" description="Helical" evidence="1">
    <location>
        <begin position="64"/>
        <end position="85"/>
    </location>
</feature>
<organism evidence="4 5">
    <name type="scientific">Amycolatopsis suaedae</name>
    <dbReference type="NCBI Taxonomy" id="2510978"/>
    <lineage>
        <taxon>Bacteria</taxon>
        <taxon>Bacillati</taxon>
        <taxon>Actinomycetota</taxon>
        <taxon>Actinomycetes</taxon>
        <taxon>Pseudonocardiales</taxon>
        <taxon>Pseudonocardiaceae</taxon>
        <taxon>Amycolatopsis</taxon>
    </lineage>
</organism>
<feature type="signal peptide" evidence="2">
    <location>
        <begin position="1"/>
        <end position="20"/>
    </location>
</feature>
<dbReference type="InterPro" id="IPR036374">
    <property type="entry name" value="OxRdtase_Mopterin-bd_sf"/>
</dbReference>
<dbReference type="GO" id="GO:0008482">
    <property type="term" value="F:sulfite oxidase activity"/>
    <property type="evidence" value="ECO:0007669"/>
    <property type="project" value="TreeGrafter"/>
</dbReference>
<evidence type="ECO:0000313" key="5">
    <source>
        <dbReference type="Proteomes" id="UP000292003"/>
    </source>
</evidence>
<dbReference type="OrthoDB" id="9795587at2"/>
<dbReference type="RefSeq" id="WP_130475011.1">
    <property type="nucleotide sequence ID" value="NZ_SFCC01000004.1"/>
</dbReference>
<gene>
    <name evidence="4" type="ORF">EWH70_09985</name>
</gene>
<feature type="transmembrane region" description="Helical" evidence="1">
    <location>
        <begin position="115"/>
        <end position="136"/>
    </location>
</feature>